<feature type="region of interest" description="Disordered" evidence="1">
    <location>
        <begin position="46"/>
        <end position="71"/>
    </location>
</feature>
<name>A0A4R5VBC2_9BACT</name>
<dbReference type="EMBL" id="SMUW01000025">
    <property type="protein sequence ID" value="TDK49533.1"/>
    <property type="molecule type" value="Genomic_DNA"/>
</dbReference>
<reference evidence="3 4" key="1">
    <citation type="submission" date="2019-03" db="EMBL/GenBank/DDBJ databases">
        <title>Algoriphagus aquimaris sp. nov., isolated form marine sediment in Pohang, Korea.</title>
        <authorList>
            <person name="Kim J."/>
            <person name="Yoon S.-H."/>
            <person name="Lee S.-S."/>
        </authorList>
    </citation>
    <scope>NUCLEOTIDE SEQUENCE [LARGE SCALE GENOMIC DNA]</scope>
    <source>
        <strain evidence="3 4">F21</strain>
    </source>
</reference>
<feature type="domain" description="Novel toxin 17" evidence="2">
    <location>
        <begin position="36"/>
        <end position="71"/>
    </location>
</feature>
<dbReference type="RefSeq" id="WP_133389758.1">
    <property type="nucleotide sequence ID" value="NZ_SMUW01000025.1"/>
</dbReference>
<dbReference type="AlphaFoldDB" id="A0A4R5VBC2"/>
<keyword evidence="4" id="KW-1185">Reference proteome</keyword>
<organism evidence="3 4">
    <name type="scientific">Algoriphagus formosus</name>
    <dbReference type="NCBI Taxonomy" id="2007308"/>
    <lineage>
        <taxon>Bacteria</taxon>
        <taxon>Pseudomonadati</taxon>
        <taxon>Bacteroidota</taxon>
        <taxon>Cytophagia</taxon>
        <taxon>Cytophagales</taxon>
        <taxon>Cyclobacteriaceae</taxon>
        <taxon>Algoriphagus</taxon>
    </lineage>
</organism>
<protein>
    <recommendedName>
        <fullName evidence="2">Novel toxin 17 domain-containing protein</fullName>
    </recommendedName>
</protein>
<dbReference type="Pfam" id="PF15524">
    <property type="entry name" value="Ntox17"/>
    <property type="match status" value="1"/>
</dbReference>
<evidence type="ECO:0000259" key="2">
    <source>
        <dbReference type="Pfam" id="PF15524"/>
    </source>
</evidence>
<evidence type="ECO:0000313" key="4">
    <source>
        <dbReference type="Proteomes" id="UP000295438"/>
    </source>
</evidence>
<dbReference type="InterPro" id="IPR029117">
    <property type="entry name" value="Ntox17"/>
</dbReference>
<gene>
    <name evidence="3" type="ORF">E1898_02895</name>
</gene>
<proteinExistence type="predicted"/>
<sequence>MNQLQIGKDRRVELQIPPSLKRNFKAAEENLRPVGEIHWDVQLSPTGKSQLGHLSNSGSHLNVTSTGQIAH</sequence>
<dbReference type="Proteomes" id="UP000295438">
    <property type="component" value="Unassembled WGS sequence"/>
</dbReference>
<accession>A0A4R5VBC2</accession>
<evidence type="ECO:0000256" key="1">
    <source>
        <dbReference type="SAM" id="MobiDB-lite"/>
    </source>
</evidence>
<evidence type="ECO:0000313" key="3">
    <source>
        <dbReference type="EMBL" id="TDK49533.1"/>
    </source>
</evidence>
<comment type="caution">
    <text evidence="3">The sequence shown here is derived from an EMBL/GenBank/DDBJ whole genome shotgun (WGS) entry which is preliminary data.</text>
</comment>